<gene>
    <name evidence="1" type="ORF">MKW98_003829</name>
</gene>
<proteinExistence type="predicted"/>
<feature type="non-terminal residue" evidence="1">
    <location>
        <position position="1"/>
    </location>
</feature>
<keyword evidence="2" id="KW-1185">Reference proteome</keyword>
<accession>A0AAD4S4Z0</accession>
<name>A0AAD4S4Z0_9MAGN</name>
<protein>
    <submittedName>
        <fullName evidence="1">Uncharacterized protein</fullName>
    </submittedName>
</protein>
<dbReference type="AlphaFoldDB" id="A0AAD4S4Z0"/>
<dbReference type="EMBL" id="JAJJMB010014314">
    <property type="protein sequence ID" value="KAI3861040.1"/>
    <property type="molecule type" value="Genomic_DNA"/>
</dbReference>
<comment type="caution">
    <text evidence="1">The sequence shown here is derived from an EMBL/GenBank/DDBJ whole genome shotgun (WGS) entry which is preliminary data.</text>
</comment>
<reference evidence="1" key="1">
    <citation type="submission" date="2022-04" db="EMBL/GenBank/DDBJ databases">
        <title>A functionally conserved STORR gene fusion in Papaver species that diverged 16.8 million years ago.</title>
        <authorList>
            <person name="Catania T."/>
        </authorList>
    </citation>
    <scope>NUCLEOTIDE SEQUENCE</scope>
    <source>
        <strain evidence="1">S-188037</strain>
    </source>
</reference>
<evidence type="ECO:0000313" key="1">
    <source>
        <dbReference type="EMBL" id="KAI3861040.1"/>
    </source>
</evidence>
<organism evidence="1 2">
    <name type="scientific">Papaver atlanticum</name>
    <dbReference type="NCBI Taxonomy" id="357466"/>
    <lineage>
        <taxon>Eukaryota</taxon>
        <taxon>Viridiplantae</taxon>
        <taxon>Streptophyta</taxon>
        <taxon>Embryophyta</taxon>
        <taxon>Tracheophyta</taxon>
        <taxon>Spermatophyta</taxon>
        <taxon>Magnoliopsida</taxon>
        <taxon>Ranunculales</taxon>
        <taxon>Papaveraceae</taxon>
        <taxon>Papaveroideae</taxon>
        <taxon>Papaver</taxon>
    </lineage>
</organism>
<sequence length="216" mass="25235">QLLPRAAKERAFIRALCRFRQSRTFFISRWLSCSKENAGSICSIFYYMIVKISNRSKFQLRCGIWLHPIQPRFLKFSTCLFAGGLFRTQHPRRVTRFVFGDDSVNMDLLFTLLLDVTGGAHIEVKTISKYSVLVFFRVDMDQNKEFLKNDNYPKLTVISTVSRRYIRGQDTYRRRLELVNEANESAPPLPLVSSAARNLHSFFLVYELARNLYIDV</sequence>
<dbReference type="Proteomes" id="UP001202328">
    <property type="component" value="Unassembled WGS sequence"/>
</dbReference>
<evidence type="ECO:0000313" key="2">
    <source>
        <dbReference type="Proteomes" id="UP001202328"/>
    </source>
</evidence>